<dbReference type="InterPro" id="IPR029044">
    <property type="entry name" value="Nucleotide-diphossugar_trans"/>
</dbReference>
<comment type="similarity">
    <text evidence="2">Belongs to the glycosyltransferase 2 family.</text>
</comment>
<evidence type="ECO:0000256" key="1">
    <source>
        <dbReference type="ARBA" id="ARBA00001946"/>
    </source>
</evidence>
<keyword evidence="5" id="KW-0460">Magnesium</keyword>
<keyword evidence="4 7" id="KW-0808">Transferase</keyword>
<dbReference type="PANTHER" id="PTHR48090:SF10">
    <property type="entry name" value="GLUCOSYL-3-PHOSPHOGLYCERATE SYNTHASE"/>
    <property type="match status" value="1"/>
</dbReference>
<dbReference type="Pfam" id="PF00535">
    <property type="entry name" value="Glycos_transf_2"/>
    <property type="match status" value="1"/>
</dbReference>
<keyword evidence="3" id="KW-0328">Glycosyltransferase</keyword>
<dbReference type="Proteomes" id="UP000240800">
    <property type="component" value="Unassembled WGS sequence"/>
</dbReference>
<gene>
    <name evidence="7" type="ORF">C8J29_101465</name>
</gene>
<evidence type="ECO:0000256" key="4">
    <source>
        <dbReference type="ARBA" id="ARBA00022679"/>
    </source>
</evidence>
<name>A0ABX5JGI2_9RHOB</name>
<keyword evidence="8" id="KW-1185">Reference proteome</keyword>
<accession>A0ABX5JGI2</accession>
<dbReference type="InterPro" id="IPR050256">
    <property type="entry name" value="Glycosyltransferase_2"/>
</dbReference>
<dbReference type="PANTHER" id="PTHR48090">
    <property type="entry name" value="UNDECAPRENYL-PHOSPHATE 4-DEOXY-4-FORMAMIDO-L-ARABINOSE TRANSFERASE-RELATED"/>
    <property type="match status" value="1"/>
</dbReference>
<evidence type="ECO:0000259" key="6">
    <source>
        <dbReference type="Pfam" id="PF00535"/>
    </source>
</evidence>
<proteinExistence type="inferred from homology"/>
<dbReference type="RefSeq" id="WP_069332949.1">
    <property type="nucleotide sequence ID" value="NZ_MABH01000180.1"/>
</dbReference>
<sequence>MSLPRVACLIPAYNEAARIEGVLSVVLGHPAIDRVLVVDDGSTDGTAAVAQAAGAEVLALPRNGGKTAAVAAGIAALEARWILMLDSDLQGLDRSAVSALLAPVLRGEAEVAISLRGNAPLVWRLIGLDYISGERVLPRAQIARQGPALAALPRFGIEVFLNRLWIAEGCRVAVVRWPAVASPSKARKHGLWRGIRADLGMMADIFRTIPAPEALRQIRALRRQSRGALPQPRRQPG</sequence>
<dbReference type="Gene3D" id="3.90.550.10">
    <property type="entry name" value="Spore Coat Polysaccharide Biosynthesis Protein SpsA, Chain A"/>
    <property type="match status" value="1"/>
</dbReference>
<dbReference type="EMBL" id="PZZW01000001">
    <property type="protein sequence ID" value="PTM81524.1"/>
    <property type="molecule type" value="Genomic_DNA"/>
</dbReference>
<dbReference type="GO" id="GO:0016740">
    <property type="term" value="F:transferase activity"/>
    <property type="evidence" value="ECO:0007669"/>
    <property type="project" value="UniProtKB-KW"/>
</dbReference>
<comment type="caution">
    <text evidence="7">The sequence shown here is derived from an EMBL/GenBank/DDBJ whole genome shotgun (WGS) entry which is preliminary data.</text>
</comment>
<comment type="cofactor">
    <cofactor evidence="1">
        <name>Mg(2+)</name>
        <dbReference type="ChEBI" id="CHEBI:18420"/>
    </cofactor>
</comment>
<evidence type="ECO:0000313" key="7">
    <source>
        <dbReference type="EMBL" id="PTM81524.1"/>
    </source>
</evidence>
<reference evidence="7 8" key="1">
    <citation type="submission" date="2018-04" db="EMBL/GenBank/DDBJ databases">
        <title>Genomic Encyclopedia of Type Strains, Phase III (KMG-III): the genomes of soil and plant-associated and newly described type strains.</title>
        <authorList>
            <person name="Whitman W."/>
        </authorList>
    </citation>
    <scope>NUCLEOTIDE SEQUENCE [LARGE SCALE GENOMIC DNA]</scope>
    <source>
        <strain evidence="7 8">JA192</strain>
    </source>
</reference>
<protein>
    <submittedName>
        <fullName evidence="7">Glycosyl transferase family 2</fullName>
    </submittedName>
</protein>
<feature type="domain" description="Glycosyltransferase 2-like" evidence="6">
    <location>
        <begin position="9"/>
        <end position="127"/>
    </location>
</feature>
<dbReference type="SUPFAM" id="SSF53448">
    <property type="entry name" value="Nucleotide-diphospho-sugar transferases"/>
    <property type="match status" value="1"/>
</dbReference>
<evidence type="ECO:0000256" key="3">
    <source>
        <dbReference type="ARBA" id="ARBA00022676"/>
    </source>
</evidence>
<evidence type="ECO:0000313" key="8">
    <source>
        <dbReference type="Proteomes" id="UP000240800"/>
    </source>
</evidence>
<organism evidence="7 8">
    <name type="scientific">Cereibacter johrii</name>
    <dbReference type="NCBI Taxonomy" id="445629"/>
    <lineage>
        <taxon>Bacteria</taxon>
        <taxon>Pseudomonadati</taxon>
        <taxon>Pseudomonadota</taxon>
        <taxon>Alphaproteobacteria</taxon>
        <taxon>Rhodobacterales</taxon>
        <taxon>Paracoccaceae</taxon>
        <taxon>Cereibacter</taxon>
    </lineage>
</organism>
<evidence type="ECO:0000256" key="5">
    <source>
        <dbReference type="ARBA" id="ARBA00022842"/>
    </source>
</evidence>
<dbReference type="InterPro" id="IPR001173">
    <property type="entry name" value="Glyco_trans_2-like"/>
</dbReference>
<evidence type="ECO:0000256" key="2">
    <source>
        <dbReference type="ARBA" id="ARBA00006739"/>
    </source>
</evidence>